<comment type="caution">
    <text evidence="8">The sequence shown here is derived from an EMBL/GenBank/DDBJ whole genome shotgun (WGS) entry which is preliminary data.</text>
</comment>
<evidence type="ECO:0000256" key="5">
    <source>
        <dbReference type="SAM" id="MobiDB-lite"/>
    </source>
</evidence>
<organism evidence="8 9">
    <name type="scientific">Neonectria magnoliae</name>
    <dbReference type="NCBI Taxonomy" id="2732573"/>
    <lineage>
        <taxon>Eukaryota</taxon>
        <taxon>Fungi</taxon>
        <taxon>Dikarya</taxon>
        <taxon>Ascomycota</taxon>
        <taxon>Pezizomycotina</taxon>
        <taxon>Sordariomycetes</taxon>
        <taxon>Hypocreomycetidae</taxon>
        <taxon>Hypocreales</taxon>
        <taxon>Nectriaceae</taxon>
        <taxon>Neonectria</taxon>
    </lineage>
</organism>
<dbReference type="SUPFAM" id="SSF50494">
    <property type="entry name" value="Trypsin-like serine proteases"/>
    <property type="match status" value="1"/>
</dbReference>
<accession>A0ABR1HZD4</accession>
<reference evidence="8 9" key="1">
    <citation type="journal article" date="2025" name="Microbiol. Resour. Announc.">
        <title>Draft genome sequences for Neonectria magnoliae and Neonectria punicea, canker pathogens of Liriodendron tulipifera and Acer saccharum in West Virginia.</title>
        <authorList>
            <person name="Petronek H.M."/>
            <person name="Kasson M.T."/>
            <person name="Metheny A.M."/>
            <person name="Stauder C.M."/>
            <person name="Lovett B."/>
            <person name="Lynch S.C."/>
            <person name="Garnas J.R."/>
            <person name="Kasson L.R."/>
            <person name="Stajich J.E."/>
        </authorList>
    </citation>
    <scope>NUCLEOTIDE SEQUENCE [LARGE SCALE GENOMIC DNA]</scope>
    <source>
        <strain evidence="8 9">NRRL 64651</strain>
    </source>
</reference>
<proteinExistence type="predicted"/>
<evidence type="ECO:0000313" key="9">
    <source>
        <dbReference type="Proteomes" id="UP001498421"/>
    </source>
</evidence>
<gene>
    <name evidence="8" type="ORF">QQZ08_007538</name>
</gene>
<evidence type="ECO:0000256" key="6">
    <source>
        <dbReference type="SAM" id="Phobius"/>
    </source>
</evidence>
<keyword evidence="4 6" id="KW-0472">Membrane</keyword>
<dbReference type="PANTHER" id="PTHR15549:SF26">
    <property type="entry name" value="AXIAL BUDDING PATTERN PROTEIN 2-RELATED"/>
    <property type="match status" value="1"/>
</dbReference>
<keyword evidence="7" id="KW-0732">Signal</keyword>
<evidence type="ECO:0008006" key="10">
    <source>
        <dbReference type="Google" id="ProtNLM"/>
    </source>
</evidence>
<feature type="compositionally biased region" description="Low complexity" evidence="5">
    <location>
        <begin position="140"/>
        <end position="167"/>
    </location>
</feature>
<feature type="chain" id="PRO_5046459310" description="Serine protease" evidence="7">
    <location>
        <begin position="21"/>
        <end position="479"/>
    </location>
</feature>
<dbReference type="InterPro" id="IPR009003">
    <property type="entry name" value="Peptidase_S1_PA"/>
</dbReference>
<evidence type="ECO:0000256" key="4">
    <source>
        <dbReference type="ARBA" id="ARBA00023136"/>
    </source>
</evidence>
<evidence type="ECO:0000313" key="8">
    <source>
        <dbReference type="EMBL" id="KAK7425956.1"/>
    </source>
</evidence>
<dbReference type="InterPro" id="IPR043504">
    <property type="entry name" value="Peptidase_S1_PA_chymotrypsin"/>
</dbReference>
<dbReference type="PANTHER" id="PTHR15549">
    <property type="entry name" value="PAIRED IMMUNOGLOBULIN-LIKE TYPE 2 RECEPTOR"/>
    <property type="match status" value="1"/>
</dbReference>
<dbReference type="Gene3D" id="2.40.10.10">
    <property type="entry name" value="Trypsin-like serine proteases"/>
    <property type="match status" value="2"/>
</dbReference>
<name>A0ABR1HZD4_9HYPO</name>
<feature type="transmembrane region" description="Helical" evidence="6">
    <location>
        <begin position="181"/>
        <end position="205"/>
    </location>
</feature>
<feature type="region of interest" description="Disordered" evidence="5">
    <location>
        <begin position="215"/>
        <end position="256"/>
    </location>
</feature>
<keyword evidence="3 6" id="KW-1133">Transmembrane helix</keyword>
<comment type="subcellular location">
    <subcellularLocation>
        <location evidence="1">Membrane</location>
        <topology evidence="1">Single-pass membrane protein</topology>
    </subcellularLocation>
</comment>
<evidence type="ECO:0000256" key="1">
    <source>
        <dbReference type="ARBA" id="ARBA00004167"/>
    </source>
</evidence>
<sequence>MNSLTLLAVALVAFVAGVRADSSFVTPPNGGPAGNYQDNPSYDLGETIDVEWRTDLSSIDIVIWQQYPTSPQSSNMVYLIDHTTSTSKKWEVSLDGLLSNVTEGEQAILYFALYETGNTNFDATCHYFNVTIPASVTTSATTATSTSEPTSTSQAARASATSASATAESDDDSSSGLGTGAVAGIAVGASLGGLIFLGGLAFLAWRHLRNMDSSGAYTQSQQSPPQEEAKHELAPGGWNHAPPPMHPQAQGPPGLYEAPLEEAKRRYVLKGIADGERSILEIYSTFQARNGTKLYCRGTAFVIDEYHVLSVAHNIWHDDFGPTCAVTLYMDRRVDPNGEHFRRGSVVAAEYQYVYCNVDLNDFAIVKLSKPFDTAIVILLGVNGIPTNTTIDITVLGYPFDSSSQVKYDSTGLVEHISDMEKGNSRGPIITDANIAIAVHRGWGDRETIGNAIRKVVGIIKDVRIYDPEAVIRRQQEVG</sequence>
<feature type="compositionally biased region" description="Polar residues" evidence="5">
    <location>
        <begin position="215"/>
        <end position="225"/>
    </location>
</feature>
<keyword evidence="9" id="KW-1185">Reference proteome</keyword>
<dbReference type="InterPro" id="IPR051694">
    <property type="entry name" value="Immunoregulatory_rcpt-like"/>
</dbReference>
<protein>
    <recommendedName>
        <fullName evidence="10">Serine protease</fullName>
    </recommendedName>
</protein>
<keyword evidence="2 6" id="KW-0812">Transmembrane</keyword>
<dbReference type="EMBL" id="JAZAVK010000073">
    <property type="protein sequence ID" value="KAK7425956.1"/>
    <property type="molecule type" value="Genomic_DNA"/>
</dbReference>
<feature type="region of interest" description="Disordered" evidence="5">
    <location>
        <begin position="140"/>
        <end position="175"/>
    </location>
</feature>
<dbReference type="Proteomes" id="UP001498421">
    <property type="component" value="Unassembled WGS sequence"/>
</dbReference>
<evidence type="ECO:0000256" key="2">
    <source>
        <dbReference type="ARBA" id="ARBA00022692"/>
    </source>
</evidence>
<feature type="signal peptide" evidence="7">
    <location>
        <begin position="1"/>
        <end position="20"/>
    </location>
</feature>
<evidence type="ECO:0000256" key="7">
    <source>
        <dbReference type="SAM" id="SignalP"/>
    </source>
</evidence>
<evidence type="ECO:0000256" key="3">
    <source>
        <dbReference type="ARBA" id="ARBA00022989"/>
    </source>
</evidence>